<accession>A0A7D5YEW0</accession>
<dbReference type="AlphaFoldDB" id="A0A7D5YEW0"/>
<feature type="compositionally biased region" description="Basic residues" evidence="1">
    <location>
        <begin position="58"/>
        <end position="70"/>
    </location>
</feature>
<evidence type="ECO:0000313" key="2">
    <source>
        <dbReference type="EMBL" id="QLJ99837.1"/>
    </source>
</evidence>
<feature type="region of interest" description="Disordered" evidence="1">
    <location>
        <begin position="1"/>
        <end position="81"/>
    </location>
</feature>
<gene>
    <name evidence="2" type="ORF">HZU44_06990</name>
</gene>
<organism evidence="2">
    <name type="scientific">Micromonospora carbonacea</name>
    <dbReference type="NCBI Taxonomy" id="47853"/>
    <lineage>
        <taxon>Bacteria</taxon>
        <taxon>Bacillati</taxon>
        <taxon>Actinomycetota</taxon>
        <taxon>Actinomycetes</taxon>
        <taxon>Micromonosporales</taxon>
        <taxon>Micromonosporaceae</taxon>
        <taxon>Micromonospora</taxon>
    </lineage>
</organism>
<evidence type="ECO:0000256" key="1">
    <source>
        <dbReference type="SAM" id="MobiDB-lite"/>
    </source>
</evidence>
<proteinExistence type="predicted"/>
<feature type="compositionally biased region" description="Low complexity" evidence="1">
    <location>
        <begin position="19"/>
        <end position="28"/>
    </location>
</feature>
<sequence length="99" mass="10939">MTNVDDVSHGRAWSGHEPVVSVEVTTESGATGRRRRWTRRPAERGHDGGGASSGWRCRAARAGHGRRHVGRSQPVEQPWNRGGFVNDMVQRVEVMVPAE</sequence>
<name>A0A7D5YEW0_9ACTN</name>
<protein>
    <submittedName>
        <fullName evidence="2">Uncharacterized protein</fullName>
    </submittedName>
</protein>
<reference evidence="2" key="1">
    <citation type="submission" date="2020-08" db="EMBL/GenBank/DDBJ databases">
        <title>A bifunctional nitrone conjugated secondary metabolite targeting the ribosome.</title>
        <authorList>
            <person name="Limbrick E.M."/>
            <person name="Graf M."/>
            <person name="Derewacz D.K."/>
            <person name="Nguyen F."/>
            <person name="Spraggins J.M."/>
            <person name="Wieland M."/>
            <person name="Ynigez-Gutierrez A.E."/>
            <person name="Reisman B.J."/>
            <person name="Zinshteyn B."/>
            <person name="McCulloch K."/>
            <person name="Iverson T.M."/>
            <person name="Green R."/>
            <person name="Wilson D.N."/>
            <person name="Bachmann B.O."/>
        </authorList>
    </citation>
    <scope>NUCLEOTIDE SEQUENCE</scope>
    <source>
        <strain evidence="2">Africana</strain>
    </source>
</reference>
<dbReference type="EMBL" id="CP058905">
    <property type="protein sequence ID" value="QLJ99837.1"/>
    <property type="molecule type" value="Genomic_DNA"/>
</dbReference>